<name>A0AAD4AKX1_9GAMM</name>
<dbReference type="PANTHER" id="PTHR43318:SF1">
    <property type="entry name" value="POLYSACCHARIDE BIOSYNTHESIS PROTEIN EPSC-RELATED"/>
    <property type="match status" value="1"/>
</dbReference>
<sequence length="397" mass="44493">MLDVLKMIGRTRPLFHEDVSQHNDILNTLVSNARFLVIGAGGSIGQAVTKQIFRRSPLCLHAVDINENGLAELVRDLRCELGYISGEFKTFSLDICSSTYDAFYAQNGQYDYVLNLSALKHVRSERDQFTLMRMLETNVLATEKTLQQAVSSGVKKYFSVSTDKATNPANFMGASKLLMEKVLYGYSTELDISTARFANVAFSNGSLLESFQTRIEKRQVITAPTDILRYFITQEEAGLLCLISCLLGENKDIYFPKSNSEIVLQSFVDVAETVIQSHGFTPYRCDSEGEARSEARKLIASGLWPCYFSQSDTSGEKPEEEFFSGHDTLDLSAFKEVGIIKPSKNVDNKAEIISIIDEIKRLQRSGVWSKSEIENAIAPILPNFTHIEKYNSLDNKM</sequence>
<dbReference type="PANTHER" id="PTHR43318">
    <property type="entry name" value="UDP-N-ACETYLGLUCOSAMINE 4,6-DEHYDRATASE"/>
    <property type="match status" value="1"/>
</dbReference>
<dbReference type="InterPro" id="IPR003869">
    <property type="entry name" value="Polysac_CapD-like"/>
</dbReference>
<protein>
    <recommendedName>
        <fullName evidence="2">Polysaccharide biosynthesis protein CapD-like domain-containing protein</fullName>
    </recommendedName>
</protein>
<dbReference type="SUPFAM" id="SSF51735">
    <property type="entry name" value="NAD(P)-binding Rossmann-fold domains"/>
    <property type="match status" value="1"/>
</dbReference>
<gene>
    <name evidence="3" type="ORF">PCIT_a0553</name>
</gene>
<dbReference type="EMBL" id="AHBZ03000014">
    <property type="protein sequence ID" value="KAF7774154.1"/>
    <property type="molecule type" value="Genomic_DNA"/>
</dbReference>
<feature type="domain" description="Polysaccharide biosynthesis protein CapD-like" evidence="2">
    <location>
        <begin position="36"/>
        <end position="284"/>
    </location>
</feature>
<reference evidence="3" key="2">
    <citation type="submission" date="2015-03" db="EMBL/GenBank/DDBJ databases">
        <title>Genome sequence of Pseudoalteromonas citrea.</title>
        <authorList>
            <person name="Xie B.-B."/>
            <person name="Rong J.-C."/>
            <person name="Qin Q.-L."/>
            <person name="Zhang Y.-Z."/>
        </authorList>
    </citation>
    <scope>NUCLEOTIDE SEQUENCE</scope>
    <source>
        <strain evidence="3">DSM 8771</strain>
    </source>
</reference>
<proteinExistence type="inferred from homology"/>
<comment type="caution">
    <text evidence="3">The sequence shown here is derived from an EMBL/GenBank/DDBJ whole genome shotgun (WGS) entry which is preliminary data.</text>
</comment>
<dbReference type="InterPro" id="IPR036291">
    <property type="entry name" value="NAD(P)-bd_dom_sf"/>
</dbReference>
<dbReference type="InterPro" id="IPR051203">
    <property type="entry name" value="Polysaccharide_Synthase-Rel"/>
</dbReference>
<dbReference type="Gene3D" id="3.40.50.720">
    <property type="entry name" value="NAD(P)-binding Rossmann-like Domain"/>
    <property type="match status" value="2"/>
</dbReference>
<organism evidence="3 4">
    <name type="scientific">Pseudoalteromonas citrea</name>
    <dbReference type="NCBI Taxonomy" id="43655"/>
    <lineage>
        <taxon>Bacteria</taxon>
        <taxon>Pseudomonadati</taxon>
        <taxon>Pseudomonadota</taxon>
        <taxon>Gammaproteobacteria</taxon>
        <taxon>Alteromonadales</taxon>
        <taxon>Pseudoalteromonadaceae</taxon>
        <taxon>Pseudoalteromonas</taxon>
    </lineage>
</organism>
<accession>A0AAD4AKX1</accession>
<dbReference type="RefSeq" id="WP_010362167.1">
    <property type="nucleotide sequence ID" value="NZ_AHBZ03000014.1"/>
</dbReference>
<evidence type="ECO:0000313" key="3">
    <source>
        <dbReference type="EMBL" id="KAF7774154.1"/>
    </source>
</evidence>
<evidence type="ECO:0000313" key="4">
    <source>
        <dbReference type="Proteomes" id="UP000016487"/>
    </source>
</evidence>
<reference evidence="3" key="1">
    <citation type="journal article" date="2012" name="J. Bacteriol.">
        <title>Genome sequences of type strains of seven species of the marine bacterium Pseudoalteromonas.</title>
        <authorList>
            <person name="Xie B.B."/>
            <person name="Shu Y.L."/>
            <person name="Qin Q.L."/>
            <person name="Rong J.C."/>
            <person name="Zhang X.Y."/>
            <person name="Chen X.L."/>
            <person name="Shi M."/>
            <person name="He H.L."/>
            <person name="Zhou B.C."/>
            <person name="Zhang Y.Z."/>
        </authorList>
    </citation>
    <scope>NUCLEOTIDE SEQUENCE</scope>
    <source>
        <strain evidence="3">DSM 8771</strain>
    </source>
</reference>
<dbReference type="AlphaFoldDB" id="A0AAD4AKX1"/>
<dbReference type="Proteomes" id="UP000016487">
    <property type="component" value="Unassembled WGS sequence"/>
</dbReference>
<evidence type="ECO:0000259" key="2">
    <source>
        <dbReference type="Pfam" id="PF02719"/>
    </source>
</evidence>
<comment type="similarity">
    <text evidence="1">Belongs to the polysaccharide synthase family.</text>
</comment>
<evidence type="ECO:0000256" key="1">
    <source>
        <dbReference type="ARBA" id="ARBA00007430"/>
    </source>
</evidence>
<dbReference type="Pfam" id="PF02719">
    <property type="entry name" value="Polysacc_synt_2"/>
    <property type="match status" value="1"/>
</dbReference>